<gene>
    <name evidence="2" type="ORF">Scep_007669</name>
</gene>
<evidence type="ECO:0000313" key="2">
    <source>
        <dbReference type="EMBL" id="KAK9148912.1"/>
    </source>
</evidence>
<feature type="compositionally biased region" description="Basic and acidic residues" evidence="1">
    <location>
        <begin position="21"/>
        <end position="36"/>
    </location>
</feature>
<evidence type="ECO:0000256" key="1">
    <source>
        <dbReference type="SAM" id="MobiDB-lite"/>
    </source>
</evidence>
<keyword evidence="3" id="KW-1185">Reference proteome</keyword>
<reference evidence="2 3" key="1">
    <citation type="submission" date="2024-01" db="EMBL/GenBank/DDBJ databases">
        <title>Genome assemblies of Stephania.</title>
        <authorList>
            <person name="Yang L."/>
        </authorList>
    </citation>
    <scope>NUCLEOTIDE SEQUENCE [LARGE SCALE GENOMIC DNA]</scope>
    <source>
        <strain evidence="2">JXDWG</strain>
        <tissue evidence="2">Leaf</tissue>
    </source>
</reference>
<evidence type="ECO:0000313" key="3">
    <source>
        <dbReference type="Proteomes" id="UP001419268"/>
    </source>
</evidence>
<name>A0AAP0PM05_9MAGN</name>
<feature type="region of interest" description="Disordered" evidence="1">
    <location>
        <begin position="1"/>
        <end position="57"/>
    </location>
</feature>
<dbReference type="Proteomes" id="UP001419268">
    <property type="component" value="Unassembled WGS sequence"/>
</dbReference>
<accession>A0AAP0PM05</accession>
<protein>
    <submittedName>
        <fullName evidence="2">Uncharacterized protein</fullName>
    </submittedName>
</protein>
<dbReference type="AlphaFoldDB" id="A0AAP0PM05"/>
<comment type="caution">
    <text evidence="2">The sequence shown here is derived from an EMBL/GenBank/DDBJ whole genome shotgun (WGS) entry which is preliminary data.</text>
</comment>
<organism evidence="2 3">
    <name type="scientific">Stephania cephalantha</name>
    <dbReference type="NCBI Taxonomy" id="152367"/>
    <lineage>
        <taxon>Eukaryota</taxon>
        <taxon>Viridiplantae</taxon>
        <taxon>Streptophyta</taxon>
        <taxon>Embryophyta</taxon>
        <taxon>Tracheophyta</taxon>
        <taxon>Spermatophyta</taxon>
        <taxon>Magnoliopsida</taxon>
        <taxon>Ranunculales</taxon>
        <taxon>Menispermaceae</taxon>
        <taxon>Menispermoideae</taxon>
        <taxon>Cissampelideae</taxon>
        <taxon>Stephania</taxon>
    </lineage>
</organism>
<sequence length="99" mass="11297">MARKQIAAGGGRRQQRQRRYIYKERERERDGGEEAKGGAVRRPRVATHGGGGGQLGQRKWGEKMRFWFLFGFSNEIEPVAKPLPIQISNELPISSLCHY</sequence>
<proteinExistence type="predicted"/>
<dbReference type="EMBL" id="JBBNAG010000003">
    <property type="protein sequence ID" value="KAK9148912.1"/>
    <property type="molecule type" value="Genomic_DNA"/>
</dbReference>